<dbReference type="InterPro" id="IPR039877">
    <property type="entry name" value="TMEM131-like"/>
</dbReference>
<dbReference type="EMBL" id="JALLBG020000148">
    <property type="protein sequence ID" value="KAL3761609.1"/>
    <property type="molecule type" value="Genomic_DNA"/>
</dbReference>
<protein>
    <submittedName>
        <fullName evidence="2">Uncharacterized protein</fullName>
    </submittedName>
</protein>
<sequence length="2890" mass="317082">MRRLVVPLLLVAIITASFPASLVLIFIRGIVVSTANASGSNYACATDFSACGDGMCDGCGLLPSYFGGVSSNVGGSGFMSGLLFAHAITTHDVLPPSRYPMVIATASIVASTTTTMTSSSSPSSSSGGMVGIIPSVMAESSHSRGGSSSNHKPRKARSTPGPGQQSPGSPLRQQQPELAAEVGGGGGGNAAYAPHQPQVTEAPPDTLKVTVLGQLRGKSPSCAYSLVELINTHHADTIVLHSTYIEPTVIFPPGLSSNHSASTNGRPISSSLNFNAEYDPDRHMHIPPQTSITIPVSIIPHWRKPPEDLVNLHRRTRLCNNLSFAEDGVSSATSTALESEGCLSIPSTMDTAETSTNNIAIDADILDMIASSKTGYLRQPQTGEEQVQMLAGIFDTLVVNTSWGIVQMKVPYTCSPQSSIEYEFSLPNNLMFLDGGGGWYARRNTTPPSSSATLHTSFLYGDWESTYPNMDAFNPFIHRVYMNNPTDSELRIWEVYTTKPNLVDVEMQMQYVVPSWSSPLLTTMDVKDFYPLRGKGHPPKQNNIYVSTLRLLPLNFTMEMTCAMQDLGFLVVRTNLGTFSISLDFIPNSGRAGPVHGTFIVNGSSLDEIHLVQDYAIGKLVPPKINSTTTRPSMFTAKSYHAKDIDSDMRQPNQLHAIDAINDATNSPLLTATPSKIDFGTITTGSRIIRIPLNLTNHHTNPLRVMRISVVMNVNANNVNGKVADLLNKNNIAEVGVDFTDGTEMMRLDEEYGDSYVFTRNFFLSPSIPSESPLQIWCRFNASSHETVKERFYTGSILIYTSEMNSISSSYRSWERKVLLGLSALGRKSWGGTRNLSAQYSLEIPFQGSVLLGNLGSRTESLLFPTRFSNLPVEERDIISKGTNGKFPEYYDRNIEITNNFAVPITIIGMRVLDSHGGRVDNGYCSSRFSFNSEAPEFFADGSSPRIAESGEIWKDLLIRYRFIDDDFSDGLNVFRKCILSLETDRAGKQSLPLIIYSGDIFVDVEWPDHEGKVPNHCILTKADGSTMTSRSGLPCMKNWIKSSVEGTILQKALQNQLSVAQQSQHMNNRIFGKYLRKCTTTIVSDPIECYFRSFLPGSALDSDPTQYSLQPVVMPFGAINAGESRTLSLFLTNLNHVPIDIMATTAAIGNMNVTIGVVPSLLHDSFERMMNSPGKGEVAYVLRNSPVAKDLFSRFTYQFDISPSTRARGSELLSLFQRKMMIDTFQNVSEYLTNYVEREEMKIDNPNGFLLSVDGTFEKIFESRQIGKKAWTIPPGGVARFNVVVSAPVRSELMNDVTQFVGTGLVLQTNHGQALPLVLTFSALAGQLQLTPSFDPKDIAGNKQPNGEKATSLKQLNTTSPPAVNVPLTLADPSIAPSVTSFIQRRGAPISLESTFRHDLYLSDIRSCNRWFSVIPYSNNEAGFISNLDPNDYLRIEGVENEDGDYSADERLLNRTILPLGRVMSTLACSHPSSDTSFFACALAWLENRDRIQPPGCGLTEEDVVTQWMSNAAKSVKRRISLDSRINSAKSNAIRALRDVVAFLSARYVNEIPDNSGAESKMAYVHSSRIRMFEHARKMWNEVGALGLNVITGQINAKTICFTESISEKSNNATDSSEDIISTHESNNGPRGTPLAIPVSSVLLQSKLEFPNLFLGGEFDVEDSFGVVDFGIIHVADTAFRHISIVNPTAMTIRVRLAAVGGIDGSVGEDAESHHNIHVQNTPDDHHPWWTGGSYWMPDDQGHLIVASHNVTVKSGAGAFISLLNPALHTMSAFVLGCGKRCGIRNEYDPNGEGINYSPIGSASGDGSKLLGRPSSETHHENKTPKQVLGMNSPQPFSFVRPPNDVYIEPYGAAELGPVYFRPPGRGEFESNIYIENSLTGFEEVTVRGRGGWENLVFLDQISGHTGEVEFRFGKSTLVFPGSHLRRGGKGMGPVVKSVRLANHGDFPIDITSVHMASSEVVHFTNKRRHPSSASSSTQRCSERGFALPGCDDSISSFWLVESLSSWFNAVVDLFQKHNLDSTPELRKRKRQPDHSFYKNGFTLRPNQTQTIFVMHYPDCVFRTSYSSVIFELGDGLLQQSVGNRLGSRQQTFRRRQVELLVGYDMSSSEFRQCVPYTPPESSIRMWEREFVFRLTSLVQDVLTFGLTRLTDKNGNPYIPRLSIEMTILVALLMLLLVALSLDLILAADLSSIPKFLPAWKPTCRCLARADPTASDLLSLGKEQTKHVLLSRYRREGALPSNCVQLDGSFSREKVGFNGSGTHSEAIFDHLNLVNESKTTEGDGNETIGLLPCGLGWRTAMKRGIGLPPPETHLLARSLRVVNKLQEQKVATCNISNTPVVISASTLSTSTSPQAHGLHVNGNSTFANFTDKSVTAPKQNVEVQVEENIPAPDTMRENAPNDEPKQLDLSSTEGGDPFNRIENREHRKLMHKHKSDTRETSVVRTEQNGSVVDAKVKQKQRDEAMGTKNERVNRTEIRRDTPKHGESNYNPDRAQGNQNSRPAKSATGLLVLNGKQVDRERNDQKKNASQQRKELPANQSKTRQTKKAINGTKACEEQEGKQCKSNGASKEAVTLNSRKYPVPTEKPPARRSLADAEPQISQHAHAPQARTPIRQIANVRPPPGLLAPPGFSGQPDLEGVSSQSSPSSSHQRLSSHRTPEIQLMPASIEISNTPPPPQYSDFLTFLGSESVTLENSVFQLPLPINDNSPRTFRDNEIFAPALRSQTYTPPVIETAPSVESNNGGPPDVQAILGSGSNFNVSNFLNGILSESTQYQPSPSRNIVQNQAEVAEPDPLAAMVVGVSLDPWNNSDHSTNINPLDIILQSVTNDPTSSPIIVGVPLESNSSSHLNFPTTEFYSELAYARNVSDEGEDSDSLEPDSFYNQLLGED</sequence>
<evidence type="ECO:0000313" key="3">
    <source>
        <dbReference type="Proteomes" id="UP001530293"/>
    </source>
</evidence>
<accession>A0ABD3MG15</accession>
<feature type="compositionally biased region" description="Polar residues" evidence="1">
    <location>
        <begin position="2488"/>
        <end position="2503"/>
    </location>
</feature>
<feature type="region of interest" description="Disordered" evidence="1">
    <location>
        <begin position="139"/>
        <end position="203"/>
    </location>
</feature>
<organism evidence="2 3">
    <name type="scientific">Discostella pseudostelligera</name>
    <dbReference type="NCBI Taxonomy" id="259834"/>
    <lineage>
        <taxon>Eukaryota</taxon>
        <taxon>Sar</taxon>
        <taxon>Stramenopiles</taxon>
        <taxon>Ochrophyta</taxon>
        <taxon>Bacillariophyta</taxon>
        <taxon>Coscinodiscophyceae</taxon>
        <taxon>Thalassiosirophycidae</taxon>
        <taxon>Stephanodiscales</taxon>
        <taxon>Stephanodiscaceae</taxon>
        <taxon>Discostella</taxon>
    </lineage>
</organism>
<keyword evidence="3" id="KW-1185">Reference proteome</keyword>
<comment type="caution">
    <text evidence="2">The sequence shown here is derived from an EMBL/GenBank/DDBJ whole genome shotgun (WGS) entry which is preliminary data.</text>
</comment>
<reference evidence="2 3" key="1">
    <citation type="submission" date="2024-10" db="EMBL/GenBank/DDBJ databases">
        <title>Updated reference genomes for cyclostephanoid diatoms.</title>
        <authorList>
            <person name="Roberts W.R."/>
            <person name="Alverson A.J."/>
        </authorList>
    </citation>
    <scope>NUCLEOTIDE SEQUENCE [LARGE SCALE GENOMIC DNA]</scope>
    <source>
        <strain evidence="2 3">AJA232-27</strain>
    </source>
</reference>
<dbReference type="PANTHER" id="PTHR22050">
    <property type="entry name" value="RW1 PROTEIN HOMOLOG"/>
    <property type="match status" value="1"/>
</dbReference>
<name>A0ABD3MG15_9STRA</name>
<dbReference type="Proteomes" id="UP001530293">
    <property type="component" value="Unassembled WGS sequence"/>
</dbReference>
<feature type="region of interest" description="Disordered" evidence="1">
    <location>
        <begin position="1796"/>
        <end position="1835"/>
    </location>
</feature>
<feature type="compositionally biased region" description="Basic residues" evidence="1">
    <location>
        <begin position="2427"/>
        <end position="2436"/>
    </location>
</feature>
<gene>
    <name evidence="2" type="ORF">ACHAWU_000096</name>
</gene>
<feature type="region of interest" description="Disordered" evidence="1">
    <location>
        <begin position="2867"/>
        <end position="2890"/>
    </location>
</feature>
<feature type="compositionally biased region" description="Basic and acidic residues" evidence="1">
    <location>
        <begin position="2455"/>
        <end position="2487"/>
    </location>
</feature>
<feature type="compositionally biased region" description="Low complexity" evidence="1">
    <location>
        <begin position="2642"/>
        <end position="2653"/>
    </location>
</feature>
<proteinExistence type="predicted"/>
<feature type="compositionally biased region" description="Low complexity" evidence="1">
    <location>
        <begin position="158"/>
        <end position="176"/>
    </location>
</feature>
<feature type="region of interest" description="Disordered" evidence="1">
    <location>
        <begin position="2386"/>
        <end position="2658"/>
    </location>
</feature>
<feature type="compositionally biased region" description="Basic and acidic residues" evidence="1">
    <location>
        <begin position="2517"/>
        <end position="2536"/>
    </location>
</feature>
<feature type="compositionally biased region" description="Acidic residues" evidence="1">
    <location>
        <begin position="2869"/>
        <end position="2878"/>
    </location>
</feature>
<evidence type="ECO:0000256" key="1">
    <source>
        <dbReference type="SAM" id="MobiDB-lite"/>
    </source>
</evidence>
<feature type="region of interest" description="Disordered" evidence="1">
    <location>
        <begin position="1336"/>
        <end position="1359"/>
    </location>
</feature>
<dbReference type="PANTHER" id="PTHR22050:SF0">
    <property type="entry name" value="TRANSMEMBRANE PROTEIN 131 HOMOLOG"/>
    <property type="match status" value="1"/>
</dbReference>
<evidence type="ECO:0000313" key="2">
    <source>
        <dbReference type="EMBL" id="KAL3761609.1"/>
    </source>
</evidence>